<dbReference type="SUPFAM" id="SSF48452">
    <property type="entry name" value="TPR-like"/>
    <property type="match status" value="1"/>
</dbReference>
<evidence type="ECO:0000313" key="2">
    <source>
        <dbReference type="Proteomes" id="UP000019141"/>
    </source>
</evidence>
<proteinExistence type="predicted"/>
<dbReference type="EMBL" id="AZHW01000701">
    <property type="protein sequence ID" value="ETW97106.1"/>
    <property type="molecule type" value="Genomic_DNA"/>
</dbReference>
<dbReference type="InterPro" id="IPR011990">
    <property type="entry name" value="TPR-like_helical_dom_sf"/>
</dbReference>
<keyword evidence="2" id="KW-1185">Reference proteome</keyword>
<organism evidence="1 2">
    <name type="scientific">Entotheonella factor</name>
    <dbReference type="NCBI Taxonomy" id="1429438"/>
    <lineage>
        <taxon>Bacteria</taxon>
        <taxon>Pseudomonadati</taxon>
        <taxon>Nitrospinota/Tectimicrobiota group</taxon>
        <taxon>Candidatus Tectimicrobiota</taxon>
        <taxon>Candidatus Entotheonellia</taxon>
        <taxon>Candidatus Entotheonellales</taxon>
        <taxon>Candidatus Entotheonellaceae</taxon>
        <taxon>Candidatus Entotheonella</taxon>
    </lineage>
</organism>
<sequence length="165" mass="18555">MACAMARLGRAAESLAQLELALATYRASEYRHSRSLILNMVAETYFYAGRIETALALLQEIEVFIDRTGEYIGDVGLYGLRGQVLQNQGDYRSAEACFVRALILARQRHAKGAELRAAILLSRLWQEQGQQEQARDLLLPIYNRFAEGYDTVDLRTAKALLNELA</sequence>
<protein>
    <submittedName>
        <fullName evidence="1">Uncharacterized protein</fullName>
    </submittedName>
</protein>
<gene>
    <name evidence="1" type="ORF">ETSY1_23955</name>
</gene>
<accession>W4LIE2</accession>
<reference evidence="1 2" key="1">
    <citation type="journal article" date="2014" name="Nature">
        <title>An environmental bacterial taxon with a large and distinct metabolic repertoire.</title>
        <authorList>
            <person name="Wilson M.C."/>
            <person name="Mori T."/>
            <person name="Ruckert C."/>
            <person name="Uria A.R."/>
            <person name="Helf M.J."/>
            <person name="Takada K."/>
            <person name="Gernert C."/>
            <person name="Steffens U.A."/>
            <person name="Heycke N."/>
            <person name="Schmitt S."/>
            <person name="Rinke C."/>
            <person name="Helfrich E.J."/>
            <person name="Brachmann A.O."/>
            <person name="Gurgui C."/>
            <person name="Wakimoto T."/>
            <person name="Kracht M."/>
            <person name="Crusemann M."/>
            <person name="Hentschel U."/>
            <person name="Abe I."/>
            <person name="Matsunaga S."/>
            <person name="Kalinowski J."/>
            <person name="Takeyama H."/>
            <person name="Piel J."/>
        </authorList>
    </citation>
    <scope>NUCLEOTIDE SEQUENCE [LARGE SCALE GENOMIC DNA]</scope>
    <source>
        <strain evidence="2">TSY1</strain>
    </source>
</reference>
<dbReference type="HOGENOM" id="CLU_115852_0_0_7"/>
<dbReference type="Gene3D" id="1.25.40.10">
    <property type="entry name" value="Tetratricopeptide repeat domain"/>
    <property type="match status" value="1"/>
</dbReference>
<comment type="caution">
    <text evidence="1">The sequence shown here is derived from an EMBL/GenBank/DDBJ whole genome shotgun (WGS) entry which is preliminary data.</text>
</comment>
<dbReference type="InterPro" id="IPR019734">
    <property type="entry name" value="TPR_rpt"/>
</dbReference>
<dbReference type="Pfam" id="PF13181">
    <property type="entry name" value="TPR_8"/>
    <property type="match status" value="1"/>
</dbReference>
<name>W4LIE2_ENTF1</name>
<evidence type="ECO:0000313" key="1">
    <source>
        <dbReference type="EMBL" id="ETW97106.1"/>
    </source>
</evidence>
<dbReference type="Proteomes" id="UP000019141">
    <property type="component" value="Unassembled WGS sequence"/>
</dbReference>
<dbReference type="AlphaFoldDB" id="W4LIE2"/>